<gene>
    <name evidence="1" type="ORF">F4560_003929</name>
</gene>
<evidence type="ECO:0008006" key="3">
    <source>
        <dbReference type="Google" id="ProtNLM"/>
    </source>
</evidence>
<evidence type="ECO:0000313" key="1">
    <source>
        <dbReference type="EMBL" id="MBB5804161.1"/>
    </source>
</evidence>
<dbReference type="AlphaFoldDB" id="A0A7W9M1Q5"/>
<dbReference type="SUPFAM" id="SSF52540">
    <property type="entry name" value="P-loop containing nucleoside triphosphate hydrolases"/>
    <property type="match status" value="1"/>
</dbReference>
<keyword evidence="2" id="KW-1185">Reference proteome</keyword>
<reference evidence="1 2" key="1">
    <citation type="submission" date="2020-08" db="EMBL/GenBank/DDBJ databases">
        <title>Sequencing the genomes of 1000 actinobacteria strains.</title>
        <authorList>
            <person name="Klenk H.-P."/>
        </authorList>
    </citation>
    <scope>NUCLEOTIDE SEQUENCE [LARGE SCALE GENOMIC DNA]</scope>
    <source>
        <strain evidence="1 2">DSM 45486</strain>
    </source>
</reference>
<dbReference type="Proteomes" id="UP000552097">
    <property type="component" value="Unassembled WGS sequence"/>
</dbReference>
<dbReference type="Gene3D" id="3.40.50.300">
    <property type="entry name" value="P-loop containing nucleotide triphosphate hydrolases"/>
    <property type="match status" value="1"/>
</dbReference>
<evidence type="ECO:0000313" key="2">
    <source>
        <dbReference type="Proteomes" id="UP000552097"/>
    </source>
</evidence>
<dbReference type="RefSeq" id="WP_184921889.1">
    <property type="nucleotide sequence ID" value="NZ_JACHMO010000001.1"/>
</dbReference>
<name>A0A7W9M1Q5_9PSEU</name>
<accession>A0A7W9M1Q5</accession>
<proteinExistence type="predicted"/>
<protein>
    <recommendedName>
        <fullName evidence="3">Shikimate kinase</fullName>
    </recommendedName>
</protein>
<dbReference type="InterPro" id="IPR027417">
    <property type="entry name" value="P-loop_NTPase"/>
</dbReference>
<organism evidence="1 2">
    <name type="scientific">Saccharothrix ecbatanensis</name>
    <dbReference type="NCBI Taxonomy" id="1105145"/>
    <lineage>
        <taxon>Bacteria</taxon>
        <taxon>Bacillati</taxon>
        <taxon>Actinomycetota</taxon>
        <taxon>Actinomycetes</taxon>
        <taxon>Pseudonocardiales</taxon>
        <taxon>Pseudonocardiaceae</taxon>
        <taxon>Saccharothrix</taxon>
    </lineage>
</organism>
<dbReference type="EMBL" id="JACHMO010000001">
    <property type="protein sequence ID" value="MBB5804161.1"/>
    <property type="molecule type" value="Genomic_DNA"/>
</dbReference>
<sequence>MTVLWITGPRAVGKSVVGWAVFTRLTTTTKAGYVDLAQITFATPPLDAARQARRLDAVWRTHREEGARHLVVSGEYADLLPEAKLCRLDASHDELVARLLMRGRGEGPPIPGDDLRGRSAEDLRRLAVPASTPDADLVVDTDGRTVDEIADRIVAEFFSA</sequence>
<comment type="caution">
    <text evidence="1">The sequence shown here is derived from an EMBL/GenBank/DDBJ whole genome shotgun (WGS) entry which is preliminary data.</text>
</comment>